<keyword evidence="2" id="KW-1185">Reference proteome</keyword>
<name>A0ACB9J2P9_9ASTR</name>
<reference evidence="1 2" key="2">
    <citation type="journal article" date="2022" name="Mol. Ecol. Resour.">
        <title>The genomes of chicory, endive, great burdock and yacon provide insights into Asteraceae paleo-polyploidization history and plant inulin production.</title>
        <authorList>
            <person name="Fan W."/>
            <person name="Wang S."/>
            <person name="Wang H."/>
            <person name="Wang A."/>
            <person name="Jiang F."/>
            <person name="Liu H."/>
            <person name="Zhao H."/>
            <person name="Xu D."/>
            <person name="Zhang Y."/>
        </authorList>
    </citation>
    <scope>NUCLEOTIDE SEQUENCE [LARGE SCALE GENOMIC DNA]</scope>
    <source>
        <strain evidence="2">cv. Yunnan</strain>
        <tissue evidence="1">Leaves</tissue>
    </source>
</reference>
<evidence type="ECO:0000313" key="1">
    <source>
        <dbReference type="EMBL" id="KAI3814045.1"/>
    </source>
</evidence>
<protein>
    <submittedName>
        <fullName evidence="1">Uncharacterized protein</fullName>
    </submittedName>
</protein>
<evidence type="ECO:0000313" key="2">
    <source>
        <dbReference type="Proteomes" id="UP001056120"/>
    </source>
</evidence>
<dbReference type="Proteomes" id="UP001056120">
    <property type="component" value="Linkage Group LG06"/>
</dbReference>
<comment type="caution">
    <text evidence="1">The sequence shown here is derived from an EMBL/GenBank/DDBJ whole genome shotgun (WGS) entry which is preliminary data.</text>
</comment>
<gene>
    <name evidence="1" type="ORF">L1987_18787</name>
</gene>
<accession>A0ACB9J2P9</accession>
<dbReference type="EMBL" id="CM042023">
    <property type="protein sequence ID" value="KAI3814045.1"/>
    <property type="molecule type" value="Genomic_DNA"/>
</dbReference>
<sequence length="242" mass="26676">MCSHSTHVHFHLLAHKTLHSPSFSSNLVAVPHVLDLIAMVNLVLKSEHNICACLDLHAPKSGDYHDLIKYLKHSKVYFALTIDPVIYEPYICRLWSSTVVSEVDRVEVIKATFHGMIIQDIELGVESSSSGSSSSNADSDADKNNGDGHDEEGDNVDNNDVVFETEDLNTTHGTQLVSPNQSQDEVMPSWAITLQSQNESLQKAVAELTSLVSSFSTTAQTQDNEIMKLNKENKRLKLATSS</sequence>
<proteinExistence type="predicted"/>
<reference evidence="2" key="1">
    <citation type="journal article" date="2022" name="Mol. Ecol. Resour.">
        <title>The genomes of chicory, endive, great burdock and yacon provide insights into Asteraceae palaeo-polyploidization history and plant inulin production.</title>
        <authorList>
            <person name="Fan W."/>
            <person name="Wang S."/>
            <person name="Wang H."/>
            <person name="Wang A."/>
            <person name="Jiang F."/>
            <person name="Liu H."/>
            <person name="Zhao H."/>
            <person name="Xu D."/>
            <person name="Zhang Y."/>
        </authorList>
    </citation>
    <scope>NUCLEOTIDE SEQUENCE [LARGE SCALE GENOMIC DNA]</scope>
    <source>
        <strain evidence="2">cv. Yunnan</strain>
    </source>
</reference>
<organism evidence="1 2">
    <name type="scientific">Smallanthus sonchifolius</name>
    <dbReference type="NCBI Taxonomy" id="185202"/>
    <lineage>
        <taxon>Eukaryota</taxon>
        <taxon>Viridiplantae</taxon>
        <taxon>Streptophyta</taxon>
        <taxon>Embryophyta</taxon>
        <taxon>Tracheophyta</taxon>
        <taxon>Spermatophyta</taxon>
        <taxon>Magnoliopsida</taxon>
        <taxon>eudicotyledons</taxon>
        <taxon>Gunneridae</taxon>
        <taxon>Pentapetalae</taxon>
        <taxon>asterids</taxon>
        <taxon>campanulids</taxon>
        <taxon>Asterales</taxon>
        <taxon>Asteraceae</taxon>
        <taxon>Asteroideae</taxon>
        <taxon>Heliantheae alliance</taxon>
        <taxon>Millerieae</taxon>
        <taxon>Smallanthus</taxon>
    </lineage>
</organism>